<evidence type="ECO:0000313" key="1">
    <source>
        <dbReference type="EMBL" id="TQW00328.1"/>
    </source>
</evidence>
<accession>A0A545VF25</accession>
<sequence length="106" mass="11913">MGHGTTCISRRANSHSKFAWVGNHLCFLSFQTGRVVNRTLSLGLTKRQTFLLPTLPPLRLGGYLVRFCVVAQGLEPLEPDMQQKKRFAVAMFHRPFSHLRTSACVA</sequence>
<evidence type="ECO:0000313" key="2">
    <source>
        <dbReference type="Proteomes" id="UP000315783"/>
    </source>
</evidence>
<dbReference type="EMBL" id="SPUK01000001">
    <property type="protein sequence ID" value="TQW00328.1"/>
    <property type="molecule type" value="Genomic_DNA"/>
</dbReference>
<dbReference type="AlphaFoldDB" id="A0A545VF25"/>
<dbReference type="Proteomes" id="UP000315783">
    <property type="component" value="Unassembled WGS sequence"/>
</dbReference>
<keyword evidence="2" id="KW-1185">Reference proteome</keyword>
<comment type="caution">
    <text evidence="1">The sequence shown here is derived from an EMBL/GenBank/DDBJ whole genome shotgun (WGS) entry which is preliminary data.</text>
</comment>
<proteinExistence type="predicted"/>
<reference evidence="1 2" key="1">
    <citation type="journal article" date="2019" name="Appl. Microbiol. Biotechnol.">
        <title>Genome sequence of Isaria javanica and comparative genome analysis insights into family S53 peptidase evolution in fungal entomopathogens.</title>
        <authorList>
            <person name="Lin R."/>
            <person name="Zhang X."/>
            <person name="Xin B."/>
            <person name="Zou M."/>
            <person name="Gao Y."/>
            <person name="Qin F."/>
            <person name="Hu Q."/>
            <person name="Xie B."/>
            <person name="Cheng X."/>
        </authorList>
    </citation>
    <scope>NUCLEOTIDE SEQUENCE [LARGE SCALE GENOMIC DNA]</scope>
    <source>
        <strain evidence="1 2">IJ1G</strain>
    </source>
</reference>
<protein>
    <submittedName>
        <fullName evidence="1">Uncharacterized protein</fullName>
    </submittedName>
</protein>
<gene>
    <name evidence="1" type="ORF">IF1G_00259</name>
</gene>
<organism evidence="1 2">
    <name type="scientific">Cordyceps javanica</name>
    <dbReference type="NCBI Taxonomy" id="43265"/>
    <lineage>
        <taxon>Eukaryota</taxon>
        <taxon>Fungi</taxon>
        <taxon>Dikarya</taxon>
        <taxon>Ascomycota</taxon>
        <taxon>Pezizomycotina</taxon>
        <taxon>Sordariomycetes</taxon>
        <taxon>Hypocreomycetidae</taxon>
        <taxon>Hypocreales</taxon>
        <taxon>Cordycipitaceae</taxon>
        <taxon>Cordyceps</taxon>
    </lineage>
</organism>
<name>A0A545VF25_9HYPO</name>